<dbReference type="CDD" id="cd05233">
    <property type="entry name" value="SDR_c"/>
    <property type="match status" value="1"/>
</dbReference>
<dbReference type="Gene3D" id="3.40.50.720">
    <property type="entry name" value="NAD(P)-binding Rossmann-like Domain"/>
    <property type="match status" value="1"/>
</dbReference>
<dbReference type="InterPro" id="IPR036291">
    <property type="entry name" value="NAD(P)-bd_dom_sf"/>
</dbReference>
<comment type="similarity">
    <text evidence="1">Belongs to the short-chain dehydrogenases/reductases (SDR) family.</text>
</comment>
<dbReference type="Pfam" id="PF13561">
    <property type="entry name" value="adh_short_C2"/>
    <property type="match status" value="1"/>
</dbReference>
<evidence type="ECO:0008006" key="5">
    <source>
        <dbReference type="Google" id="ProtNLM"/>
    </source>
</evidence>
<evidence type="ECO:0000313" key="3">
    <source>
        <dbReference type="EMBL" id="KAK9901643.1"/>
    </source>
</evidence>
<dbReference type="NCBIfam" id="NF005559">
    <property type="entry name" value="PRK07231.1"/>
    <property type="match status" value="1"/>
</dbReference>
<dbReference type="PANTHER" id="PTHR24321">
    <property type="entry name" value="DEHYDROGENASES, SHORT CHAIN"/>
    <property type="match status" value="1"/>
</dbReference>
<dbReference type="EMBL" id="JALJOT010000017">
    <property type="protein sequence ID" value="KAK9901643.1"/>
    <property type="molecule type" value="Genomic_DNA"/>
</dbReference>
<dbReference type="PRINTS" id="PR00081">
    <property type="entry name" value="GDHRDH"/>
</dbReference>
<dbReference type="PRINTS" id="PR00080">
    <property type="entry name" value="SDRFAMILY"/>
</dbReference>
<evidence type="ECO:0000313" key="4">
    <source>
        <dbReference type="Proteomes" id="UP001491310"/>
    </source>
</evidence>
<protein>
    <recommendedName>
        <fullName evidence="5">NAD(P)-binding protein</fullName>
    </recommendedName>
</protein>
<proteinExistence type="inferred from homology"/>
<keyword evidence="2" id="KW-0560">Oxidoreductase</keyword>
<evidence type="ECO:0000256" key="2">
    <source>
        <dbReference type="ARBA" id="ARBA00023002"/>
    </source>
</evidence>
<name>A0ABR2YBM8_9CHLO</name>
<accession>A0ABR2YBM8</accession>
<reference evidence="3 4" key="1">
    <citation type="journal article" date="2024" name="Nat. Commun.">
        <title>Phylogenomics reveals the evolutionary origins of lichenization in chlorophyte algae.</title>
        <authorList>
            <person name="Puginier C."/>
            <person name="Libourel C."/>
            <person name="Otte J."/>
            <person name="Skaloud P."/>
            <person name="Haon M."/>
            <person name="Grisel S."/>
            <person name="Petersen M."/>
            <person name="Berrin J.G."/>
            <person name="Delaux P.M."/>
            <person name="Dal Grande F."/>
            <person name="Keller J."/>
        </authorList>
    </citation>
    <scope>NUCLEOTIDE SEQUENCE [LARGE SCALE GENOMIC DNA]</scope>
    <source>
        <strain evidence="3 4">SAG 216-7</strain>
    </source>
</reference>
<evidence type="ECO:0000256" key="1">
    <source>
        <dbReference type="ARBA" id="ARBA00006484"/>
    </source>
</evidence>
<gene>
    <name evidence="3" type="ORF">WJX75_006243</name>
</gene>
<sequence>MKNLRGKVAIVTGAAHGIGKAIAERLVDEGCKVVWADVDEEAAGQAAAYCPPGCEQGVHFEADMSKEAEVAQLVRHTLEHFSGLDIFVNNAAQFVFGHATEVTEEDWERVLGTNVKGYAWGIKHAGKVMMQRRSGAIVNIASTSAFVAQPSFVPYSTTKGAVLQLTRCSALDLGPHGIRVNAVCPGPILTDGTARHAASAGKSTEDLCQEMTAPLILKRMGLPEEVASAVAFLASDEASFITGTTLTVDGGLTAL</sequence>
<dbReference type="Proteomes" id="UP001491310">
    <property type="component" value="Unassembled WGS sequence"/>
</dbReference>
<dbReference type="SUPFAM" id="SSF51735">
    <property type="entry name" value="NAD(P)-binding Rossmann-fold domains"/>
    <property type="match status" value="1"/>
</dbReference>
<dbReference type="PANTHER" id="PTHR24321:SF8">
    <property type="entry name" value="ESTRADIOL 17-BETA-DEHYDROGENASE 8-RELATED"/>
    <property type="match status" value="1"/>
</dbReference>
<organism evidence="3 4">
    <name type="scientific">Coccomyxa subellipsoidea</name>
    <dbReference type="NCBI Taxonomy" id="248742"/>
    <lineage>
        <taxon>Eukaryota</taxon>
        <taxon>Viridiplantae</taxon>
        <taxon>Chlorophyta</taxon>
        <taxon>core chlorophytes</taxon>
        <taxon>Trebouxiophyceae</taxon>
        <taxon>Trebouxiophyceae incertae sedis</taxon>
        <taxon>Coccomyxaceae</taxon>
        <taxon>Coccomyxa</taxon>
    </lineage>
</organism>
<dbReference type="InterPro" id="IPR002347">
    <property type="entry name" value="SDR_fam"/>
</dbReference>
<keyword evidence="4" id="KW-1185">Reference proteome</keyword>
<comment type="caution">
    <text evidence="3">The sequence shown here is derived from an EMBL/GenBank/DDBJ whole genome shotgun (WGS) entry which is preliminary data.</text>
</comment>